<evidence type="ECO:0000256" key="3">
    <source>
        <dbReference type="ARBA" id="ARBA00009677"/>
    </source>
</evidence>
<dbReference type="NCBIfam" id="TIGR02492">
    <property type="entry name" value="flgK_ends"/>
    <property type="match status" value="1"/>
</dbReference>
<evidence type="ECO:0000256" key="1">
    <source>
        <dbReference type="ARBA" id="ARBA00004365"/>
    </source>
</evidence>
<keyword evidence="11" id="KW-1185">Reference proteome</keyword>
<evidence type="ECO:0000256" key="5">
    <source>
        <dbReference type="ARBA" id="ARBA00022525"/>
    </source>
</evidence>
<dbReference type="InterPro" id="IPR002371">
    <property type="entry name" value="FlgK"/>
</dbReference>
<dbReference type="SUPFAM" id="SSF64518">
    <property type="entry name" value="Phase 1 flagellin"/>
    <property type="match status" value="1"/>
</dbReference>
<name>A0ABW8BRA9_9GAMM</name>
<gene>
    <name evidence="10" type="primary">flgK</name>
    <name evidence="10" type="ORF">ACIGG6_07070</name>
</gene>
<dbReference type="PANTHER" id="PTHR30033">
    <property type="entry name" value="FLAGELLAR HOOK-ASSOCIATED PROTEIN 1"/>
    <property type="match status" value="1"/>
</dbReference>
<evidence type="ECO:0000256" key="6">
    <source>
        <dbReference type="ARBA" id="ARBA00023143"/>
    </source>
</evidence>
<accession>A0ABW8BRA9</accession>
<dbReference type="Pfam" id="PF06429">
    <property type="entry name" value="Flg_bbr_C"/>
    <property type="match status" value="1"/>
</dbReference>
<dbReference type="EMBL" id="JBITWC010000008">
    <property type="protein sequence ID" value="MFI8749751.1"/>
    <property type="molecule type" value="Genomic_DNA"/>
</dbReference>
<evidence type="ECO:0000256" key="2">
    <source>
        <dbReference type="ARBA" id="ARBA00004613"/>
    </source>
</evidence>
<dbReference type="InterPro" id="IPR053927">
    <property type="entry name" value="FlgK_helical"/>
</dbReference>
<dbReference type="Pfam" id="PF00460">
    <property type="entry name" value="Flg_bb_rod"/>
    <property type="match status" value="1"/>
</dbReference>
<dbReference type="RefSeq" id="WP_399843464.1">
    <property type="nucleotide sequence ID" value="NZ_JBITWC010000008.1"/>
</dbReference>
<dbReference type="InterPro" id="IPR001444">
    <property type="entry name" value="Flag_bb_rod_N"/>
</dbReference>
<keyword evidence="10" id="KW-0282">Flagellum</keyword>
<evidence type="ECO:0000313" key="11">
    <source>
        <dbReference type="Proteomes" id="UP001614338"/>
    </source>
</evidence>
<comment type="similarity">
    <text evidence="3">Belongs to the flagella basal body rod proteins family.</text>
</comment>
<keyword evidence="10" id="KW-0969">Cilium</keyword>
<sequence length="647" mass="69105">MSMFSIGLSGLNAAQNALNTTSNNISNVYTPGYNREITVLNESRNNAGVRVADIERQFNTFVAAQLNNAKSQSTALETYNTQISQIDNLLADREAGLSPLMQNFFSALEDLASAPSDPAARQGVLGAADTLTAQFRSFDGYLQDLQSGVNGQIKDEITQINNTTSQIANINREIALSRAQLGEAPNSLLNQRDQLISELNEKMNLRLNIQDGKTYNLSLPNGQPLVTGDTAYKLEAVTSPNDPQRMVVGYREGARGNGNLVSLDEGLITGGSLGGLMSFRAETLDKTQNQIGQLAASVALEFNTQHQKGVDLNGEQGQEFFSIGQSNAYYNTDNKGSAEVSAMIDSANTSALRATDYTVRVINASTEEFEVIRKDTGEALEADEWSFSDNVLSFAGVDVNFNDINLAQNGDSFEIQPLRRAAGGMEAIVSDLDKIAAGSLVEQSGDLEVSNVRYENALANTSESLQIELNENKNLSVSGYTGPILVNGVTLSLDANGVVQNSSGTTAATLTDDDEITIDGVSFVLADVSTEGTLTFQQGSAAAGDNRNALALQDLQSKDIVGGSASLSGAYGALVSDVGNRTNIIQVNLNARQGLTDQLRAVQQSESGVNLDEEAANLIRFQQFYQANARVIDTASTIFDTILGLRS</sequence>
<feature type="domain" description="Flagellar hook-associated protein FlgK helical" evidence="9">
    <location>
        <begin position="83"/>
        <end position="321"/>
    </location>
</feature>
<organism evidence="10 11">
    <name type="scientific">Vreelandella lionensis</name>
    <dbReference type="NCBI Taxonomy" id="1144478"/>
    <lineage>
        <taxon>Bacteria</taxon>
        <taxon>Pseudomonadati</taxon>
        <taxon>Pseudomonadota</taxon>
        <taxon>Gammaproteobacteria</taxon>
        <taxon>Oceanospirillales</taxon>
        <taxon>Halomonadaceae</taxon>
        <taxon>Vreelandella</taxon>
    </lineage>
</organism>
<keyword evidence="6" id="KW-0975">Bacterial flagellum</keyword>
<evidence type="ECO:0000259" key="9">
    <source>
        <dbReference type="Pfam" id="PF22638"/>
    </source>
</evidence>
<dbReference type="PRINTS" id="PR01005">
    <property type="entry name" value="FLGHOOKAP1"/>
</dbReference>
<evidence type="ECO:0000313" key="10">
    <source>
        <dbReference type="EMBL" id="MFI8749751.1"/>
    </source>
</evidence>
<evidence type="ECO:0000259" key="7">
    <source>
        <dbReference type="Pfam" id="PF00460"/>
    </source>
</evidence>
<keyword evidence="5" id="KW-0964">Secreted</keyword>
<dbReference type="Pfam" id="PF22638">
    <property type="entry name" value="FlgK_D1"/>
    <property type="match status" value="1"/>
</dbReference>
<protein>
    <recommendedName>
        <fullName evidence="4">Flagellar hook-associated protein 1</fullName>
    </recommendedName>
</protein>
<dbReference type="PANTHER" id="PTHR30033:SF1">
    <property type="entry name" value="FLAGELLAR HOOK-ASSOCIATED PROTEIN 1"/>
    <property type="match status" value="1"/>
</dbReference>
<feature type="domain" description="Flagellar basal body rod protein N-terminal" evidence="7">
    <location>
        <begin position="6"/>
        <end position="33"/>
    </location>
</feature>
<comment type="subcellular location">
    <subcellularLocation>
        <location evidence="1">Bacterial flagellum</location>
    </subcellularLocation>
    <subcellularLocation>
        <location evidence="2">Secreted</location>
    </subcellularLocation>
</comment>
<evidence type="ECO:0000256" key="4">
    <source>
        <dbReference type="ARBA" id="ARBA00016244"/>
    </source>
</evidence>
<evidence type="ECO:0000259" key="8">
    <source>
        <dbReference type="Pfam" id="PF06429"/>
    </source>
</evidence>
<dbReference type="Proteomes" id="UP001614338">
    <property type="component" value="Unassembled WGS sequence"/>
</dbReference>
<comment type="caution">
    <text evidence="10">The sequence shown here is derived from an EMBL/GenBank/DDBJ whole genome shotgun (WGS) entry which is preliminary data.</text>
</comment>
<keyword evidence="10" id="KW-0966">Cell projection</keyword>
<proteinExistence type="inferred from homology"/>
<reference evidence="10 11" key="1">
    <citation type="submission" date="2024-10" db="EMBL/GenBank/DDBJ databases">
        <title>The Natural Products Discovery Center: Release of the First 8490 Sequenced Strains for Exploring Actinobacteria Biosynthetic Diversity.</title>
        <authorList>
            <person name="Kalkreuter E."/>
            <person name="Kautsar S.A."/>
            <person name="Yang D."/>
            <person name="Bader C.D."/>
            <person name="Teijaro C.N."/>
            <person name="Fluegel L."/>
            <person name="Davis C.M."/>
            <person name="Simpson J.R."/>
            <person name="Lauterbach L."/>
            <person name="Steele A.D."/>
            <person name="Gui C."/>
            <person name="Meng S."/>
            <person name="Li G."/>
            <person name="Viehrig K."/>
            <person name="Ye F."/>
            <person name="Su P."/>
            <person name="Kiefer A.F."/>
            <person name="Nichols A."/>
            <person name="Cepeda A.J."/>
            <person name="Yan W."/>
            <person name="Fan B."/>
            <person name="Jiang Y."/>
            <person name="Adhikari A."/>
            <person name="Zheng C.-J."/>
            <person name="Schuster L."/>
            <person name="Cowan T.M."/>
            <person name="Smanski M.J."/>
            <person name="Chevrette M.G."/>
            <person name="De Carvalho L.P.S."/>
            <person name="Shen B."/>
        </authorList>
    </citation>
    <scope>NUCLEOTIDE SEQUENCE [LARGE SCALE GENOMIC DNA]</scope>
    <source>
        <strain evidence="10 11">NPDC077409</strain>
    </source>
</reference>
<dbReference type="InterPro" id="IPR010930">
    <property type="entry name" value="Flg_bb/hook_C_dom"/>
</dbReference>
<feature type="domain" description="Flagellar basal-body/hook protein C-terminal" evidence="8">
    <location>
        <begin position="606"/>
        <end position="644"/>
    </location>
</feature>